<evidence type="ECO:0000256" key="14">
    <source>
        <dbReference type="HAMAP-Rule" id="MF_01006"/>
    </source>
</evidence>
<evidence type="ECO:0000256" key="5">
    <source>
        <dbReference type="ARBA" id="ARBA00022475"/>
    </source>
</evidence>
<feature type="transmembrane region" description="Helical" evidence="14">
    <location>
        <begin position="208"/>
        <end position="226"/>
    </location>
</feature>
<keyword evidence="5 14" id="KW-1003">Cell membrane</keyword>
<dbReference type="NCBIfam" id="TIGR00753">
    <property type="entry name" value="undec_PP_bacA"/>
    <property type="match status" value="1"/>
</dbReference>
<dbReference type="GO" id="GO:0005886">
    <property type="term" value="C:plasma membrane"/>
    <property type="evidence" value="ECO:0007669"/>
    <property type="project" value="UniProtKB-SubCell"/>
</dbReference>
<dbReference type="PANTHER" id="PTHR30622:SF4">
    <property type="entry name" value="UNDECAPRENYL-DIPHOSPHATASE"/>
    <property type="match status" value="1"/>
</dbReference>
<dbReference type="EC" id="3.6.1.27" evidence="3 14"/>
<dbReference type="GO" id="GO:0046677">
    <property type="term" value="P:response to antibiotic"/>
    <property type="evidence" value="ECO:0007669"/>
    <property type="project" value="UniProtKB-UniRule"/>
</dbReference>
<protein>
    <recommendedName>
        <fullName evidence="4 14">Undecaprenyl-diphosphatase</fullName>
        <ecNumber evidence="3 14">3.6.1.27</ecNumber>
    </recommendedName>
    <alternativeName>
        <fullName evidence="12 14">Bacitracin resistance protein</fullName>
    </alternativeName>
    <alternativeName>
        <fullName evidence="11 14">Undecaprenyl pyrophosphate phosphatase</fullName>
    </alternativeName>
</protein>
<dbReference type="InterPro" id="IPR003824">
    <property type="entry name" value="UppP"/>
</dbReference>
<dbReference type="Pfam" id="PF02673">
    <property type="entry name" value="BacA"/>
    <property type="match status" value="1"/>
</dbReference>
<comment type="caution">
    <text evidence="15">The sequence shown here is derived from an EMBL/GenBank/DDBJ whole genome shotgun (WGS) entry which is preliminary data.</text>
</comment>
<dbReference type="GO" id="GO:0009252">
    <property type="term" value="P:peptidoglycan biosynthetic process"/>
    <property type="evidence" value="ECO:0007669"/>
    <property type="project" value="UniProtKB-KW"/>
</dbReference>
<comment type="similarity">
    <text evidence="2 14">Belongs to the UppP family.</text>
</comment>
<reference evidence="16" key="1">
    <citation type="submission" date="2017-09" db="EMBL/GenBank/DDBJ databases">
        <title>Depth-based differentiation of microbial function through sediment-hosted aquifers and enrichment of novel symbionts in the deep terrestrial subsurface.</title>
        <authorList>
            <person name="Probst A.J."/>
            <person name="Ladd B."/>
            <person name="Jarett J.K."/>
            <person name="Geller-Mcgrath D.E."/>
            <person name="Sieber C.M.K."/>
            <person name="Emerson J.B."/>
            <person name="Anantharaman K."/>
            <person name="Thomas B.C."/>
            <person name="Malmstrom R."/>
            <person name="Stieglmeier M."/>
            <person name="Klingl A."/>
            <person name="Woyke T."/>
            <person name="Ryan C.M."/>
            <person name="Banfield J.F."/>
        </authorList>
    </citation>
    <scope>NUCLEOTIDE SEQUENCE [LARGE SCALE GENOMIC DNA]</scope>
</reference>
<evidence type="ECO:0000256" key="11">
    <source>
        <dbReference type="ARBA" id="ARBA00032707"/>
    </source>
</evidence>
<dbReference type="EMBL" id="PFRD01000022">
    <property type="protein sequence ID" value="PJC56421.1"/>
    <property type="molecule type" value="Genomic_DNA"/>
</dbReference>
<organism evidence="15 16">
    <name type="scientific">Candidatus Kaiserbacteria bacterium CG_4_9_14_0_2_um_filter_41_32</name>
    <dbReference type="NCBI Taxonomy" id="1974601"/>
    <lineage>
        <taxon>Bacteria</taxon>
        <taxon>Candidatus Kaiseribacteriota</taxon>
    </lineage>
</organism>
<evidence type="ECO:0000256" key="4">
    <source>
        <dbReference type="ARBA" id="ARBA00021581"/>
    </source>
</evidence>
<evidence type="ECO:0000313" key="15">
    <source>
        <dbReference type="EMBL" id="PJC56421.1"/>
    </source>
</evidence>
<dbReference type="GO" id="GO:0008360">
    <property type="term" value="P:regulation of cell shape"/>
    <property type="evidence" value="ECO:0007669"/>
    <property type="project" value="UniProtKB-KW"/>
</dbReference>
<feature type="transmembrane region" description="Helical" evidence="14">
    <location>
        <begin position="28"/>
        <end position="51"/>
    </location>
</feature>
<dbReference type="GO" id="GO:0071555">
    <property type="term" value="P:cell wall organization"/>
    <property type="evidence" value="ECO:0007669"/>
    <property type="project" value="UniProtKB-KW"/>
</dbReference>
<feature type="transmembrane region" description="Helical" evidence="14">
    <location>
        <begin position="238"/>
        <end position="262"/>
    </location>
</feature>
<dbReference type="Proteomes" id="UP000230391">
    <property type="component" value="Unassembled WGS sequence"/>
</dbReference>
<evidence type="ECO:0000256" key="3">
    <source>
        <dbReference type="ARBA" id="ARBA00012374"/>
    </source>
</evidence>
<evidence type="ECO:0000256" key="12">
    <source>
        <dbReference type="ARBA" id="ARBA00032932"/>
    </source>
</evidence>
<comment type="function">
    <text evidence="14">Catalyzes the dephosphorylation of undecaprenyl diphosphate (UPP). Confers resistance to bacitracin.</text>
</comment>
<keyword evidence="14" id="KW-0573">Peptidoglycan synthesis</keyword>
<name>A0A2M8FFQ1_9BACT</name>
<keyword evidence="14" id="KW-0133">Cell shape</keyword>
<evidence type="ECO:0000256" key="13">
    <source>
        <dbReference type="ARBA" id="ARBA00047594"/>
    </source>
</evidence>
<dbReference type="HAMAP" id="MF_01006">
    <property type="entry name" value="Undec_diphosphatase"/>
    <property type="match status" value="1"/>
</dbReference>
<feature type="transmembrane region" description="Helical" evidence="14">
    <location>
        <begin position="179"/>
        <end position="201"/>
    </location>
</feature>
<evidence type="ECO:0000313" key="16">
    <source>
        <dbReference type="Proteomes" id="UP000230391"/>
    </source>
</evidence>
<keyword evidence="6 14" id="KW-0812">Transmembrane</keyword>
<proteinExistence type="inferred from homology"/>
<dbReference type="AlphaFoldDB" id="A0A2M8FFQ1"/>
<keyword evidence="14" id="KW-0961">Cell wall biogenesis/degradation</keyword>
<evidence type="ECO:0000256" key="9">
    <source>
        <dbReference type="ARBA" id="ARBA00023136"/>
    </source>
</evidence>
<sequence>MYPNSIPCSYILSLYHDILLGNMDFTQAIILGMVQGITEFLPISSSGHLIFARDILGIEITGALAFDAVLQLATTVAVILYFWKDLNLVMQTALRKLGHLPVNQKDLILLYALMIGTVPAVIAGLFLESLMDTLFRSSLLVAGVMILGSGLFIYAEWVYYNTVPKNIMTVKKGFQIGLFQTLALIPGMSRSGSSIAGGMLLGLSRIEAARFSFLLAIPIMFGAGSKKLLELIQSDVEVQWIAVIVGSATAFITGIIAIHFLLTFIRHHTLWPFIWYRLVLALLVIYIIWLS</sequence>
<keyword evidence="7 14" id="KW-0378">Hydrolase</keyword>
<keyword evidence="8 14" id="KW-1133">Transmembrane helix</keyword>
<dbReference type="PANTHER" id="PTHR30622">
    <property type="entry name" value="UNDECAPRENYL-DIPHOSPHATASE"/>
    <property type="match status" value="1"/>
</dbReference>
<comment type="catalytic activity">
    <reaction evidence="13 14">
        <text>di-trans,octa-cis-undecaprenyl diphosphate + H2O = di-trans,octa-cis-undecaprenyl phosphate + phosphate + H(+)</text>
        <dbReference type="Rhea" id="RHEA:28094"/>
        <dbReference type="ChEBI" id="CHEBI:15377"/>
        <dbReference type="ChEBI" id="CHEBI:15378"/>
        <dbReference type="ChEBI" id="CHEBI:43474"/>
        <dbReference type="ChEBI" id="CHEBI:58405"/>
        <dbReference type="ChEBI" id="CHEBI:60392"/>
        <dbReference type="EC" id="3.6.1.27"/>
    </reaction>
</comment>
<dbReference type="GO" id="GO:0050380">
    <property type="term" value="F:undecaprenyl-diphosphatase activity"/>
    <property type="evidence" value="ECO:0007669"/>
    <property type="project" value="UniProtKB-UniRule"/>
</dbReference>
<gene>
    <name evidence="14 15" type="primary">uppP</name>
    <name evidence="15" type="ORF">CO026_00375</name>
</gene>
<evidence type="ECO:0000256" key="10">
    <source>
        <dbReference type="ARBA" id="ARBA00023251"/>
    </source>
</evidence>
<feature type="transmembrane region" description="Helical" evidence="14">
    <location>
        <begin position="63"/>
        <end position="83"/>
    </location>
</feature>
<evidence type="ECO:0000256" key="6">
    <source>
        <dbReference type="ARBA" id="ARBA00022692"/>
    </source>
</evidence>
<evidence type="ECO:0000256" key="1">
    <source>
        <dbReference type="ARBA" id="ARBA00004651"/>
    </source>
</evidence>
<evidence type="ECO:0000256" key="8">
    <source>
        <dbReference type="ARBA" id="ARBA00022989"/>
    </source>
</evidence>
<evidence type="ECO:0000256" key="7">
    <source>
        <dbReference type="ARBA" id="ARBA00022801"/>
    </source>
</evidence>
<keyword evidence="10 14" id="KW-0046">Antibiotic resistance</keyword>
<keyword evidence="9 14" id="KW-0472">Membrane</keyword>
<feature type="transmembrane region" description="Helical" evidence="14">
    <location>
        <begin position="274"/>
        <end position="290"/>
    </location>
</feature>
<comment type="subcellular location">
    <subcellularLocation>
        <location evidence="1 14">Cell membrane</location>
        <topology evidence="1 14">Multi-pass membrane protein</topology>
    </subcellularLocation>
</comment>
<feature type="transmembrane region" description="Helical" evidence="14">
    <location>
        <begin position="139"/>
        <end position="159"/>
    </location>
</feature>
<evidence type="ECO:0000256" key="2">
    <source>
        <dbReference type="ARBA" id="ARBA00010621"/>
    </source>
</evidence>
<accession>A0A2M8FFQ1</accession>
<feature type="transmembrane region" description="Helical" evidence="14">
    <location>
        <begin position="108"/>
        <end position="127"/>
    </location>
</feature>
<comment type="miscellaneous">
    <text evidence="14">Bacitracin is thought to be involved in the inhibition of peptidoglycan synthesis by sequestering undecaprenyl diphosphate, thereby reducing the pool of lipid carrier available.</text>
</comment>